<gene>
    <name evidence="3" type="ORF">JAAARDRAFT_173301</name>
</gene>
<dbReference type="AlphaFoldDB" id="A0A067QBS6"/>
<dbReference type="PANTHER" id="PTHR43591">
    <property type="entry name" value="METHYLTRANSFERASE"/>
    <property type="match status" value="1"/>
</dbReference>
<proteinExistence type="predicted"/>
<protein>
    <recommendedName>
        <fullName evidence="2">Methyltransferase domain-containing protein</fullName>
    </recommendedName>
</protein>
<dbReference type="PANTHER" id="PTHR43591:SF105">
    <property type="entry name" value="METHYLTRANSFERASE DOMAIN-CONTAINING PROTEIN-RELATED"/>
    <property type="match status" value="1"/>
</dbReference>
<reference evidence="4" key="1">
    <citation type="journal article" date="2014" name="Proc. Natl. Acad. Sci. U.S.A.">
        <title>Extensive sampling of basidiomycete genomes demonstrates inadequacy of the white-rot/brown-rot paradigm for wood decay fungi.</title>
        <authorList>
            <person name="Riley R."/>
            <person name="Salamov A.A."/>
            <person name="Brown D.W."/>
            <person name="Nagy L.G."/>
            <person name="Floudas D."/>
            <person name="Held B.W."/>
            <person name="Levasseur A."/>
            <person name="Lombard V."/>
            <person name="Morin E."/>
            <person name="Otillar R."/>
            <person name="Lindquist E.A."/>
            <person name="Sun H."/>
            <person name="LaButti K.M."/>
            <person name="Schmutz J."/>
            <person name="Jabbour D."/>
            <person name="Luo H."/>
            <person name="Baker S.E."/>
            <person name="Pisabarro A.G."/>
            <person name="Walton J.D."/>
            <person name="Blanchette R.A."/>
            <person name="Henrissat B."/>
            <person name="Martin F."/>
            <person name="Cullen D."/>
            <person name="Hibbett D.S."/>
            <person name="Grigoriev I.V."/>
        </authorList>
    </citation>
    <scope>NUCLEOTIDE SEQUENCE [LARGE SCALE GENOMIC DNA]</scope>
    <source>
        <strain evidence="4">MUCL 33604</strain>
    </source>
</reference>
<sequence>MCDGAVLPPAEDKPSAEIQNEQEYGSDNEDMSVRSGSPAPSVYSFHPSVDERLVLRSVHGRILNSQNETYMLPVDVEEHQRLDLQHQIYTRMLGGSLYAAPDLVRSALRPRNGPQPAILDIGTGSGSWALDMAKEFPHCDVVGIDLAPVRLVELPPINCRFEIDDANLGFPHYRNSFDVVHCRAISGGIRDFQELLSEIVDVLRPGGVLLLADGEMQLYDANKVAMAVVEPGEPGFSWTQRIFFATYNSMKNRGSCIDSPHMSPTWLEAMEGLVDIDWCKVFIPLGPWPADPLEQMLGEMNRTNCLKHISGMAPLLLNEGYFQETVDKMIREATLELTELRVHLYTRWSFAWAVKQP</sequence>
<dbReference type="OrthoDB" id="2013972at2759"/>
<evidence type="ECO:0000313" key="3">
    <source>
        <dbReference type="EMBL" id="KDQ60927.1"/>
    </source>
</evidence>
<keyword evidence="4" id="KW-1185">Reference proteome</keyword>
<evidence type="ECO:0000256" key="1">
    <source>
        <dbReference type="SAM" id="MobiDB-lite"/>
    </source>
</evidence>
<evidence type="ECO:0000313" key="4">
    <source>
        <dbReference type="Proteomes" id="UP000027265"/>
    </source>
</evidence>
<dbReference type="InterPro" id="IPR029063">
    <property type="entry name" value="SAM-dependent_MTases_sf"/>
</dbReference>
<dbReference type="SUPFAM" id="SSF53335">
    <property type="entry name" value="S-adenosyl-L-methionine-dependent methyltransferases"/>
    <property type="match status" value="1"/>
</dbReference>
<dbReference type="Pfam" id="PF13847">
    <property type="entry name" value="Methyltransf_31"/>
    <property type="match status" value="1"/>
</dbReference>
<dbReference type="InterPro" id="IPR025714">
    <property type="entry name" value="Methyltranfer_dom"/>
</dbReference>
<dbReference type="HOGENOM" id="CLU_010595_5_2_1"/>
<feature type="region of interest" description="Disordered" evidence="1">
    <location>
        <begin position="1"/>
        <end position="42"/>
    </location>
</feature>
<feature type="domain" description="Methyltransferase" evidence="2">
    <location>
        <begin position="117"/>
        <end position="223"/>
    </location>
</feature>
<dbReference type="CDD" id="cd02440">
    <property type="entry name" value="AdoMet_MTases"/>
    <property type="match status" value="1"/>
</dbReference>
<dbReference type="STRING" id="933084.A0A067QBS6"/>
<evidence type="ECO:0000259" key="2">
    <source>
        <dbReference type="Pfam" id="PF13847"/>
    </source>
</evidence>
<dbReference type="InParanoid" id="A0A067QBS6"/>
<dbReference type="Proteomes" id="UP000027265">
    <property type="component" value="Unassembled WGS sequence"/>
</dbReference>
<dbReference type="Gene3D" id="3.40.50.150">
    <property type="entry name" value="Vaccinia Virus protein VP39"/>
    <property type="match status" value="1"/>
</dbReference>
<organism evidence="3 4">
    <name type="scientific">Jaapia argillacea MUCL 33604</name>
    <dbReference type="NCBI Taxonomy" id="933084"/>
    <lineage>
        <taxon>Eukaryota</taxon>
        <taxon>Fungi</taxon>
        <taxon>Dikarya</taxon>
        <taxon>Basidiomycota</taxon>
        <taxon>Agaricomycotina</taxon>
        <taxon>Agaricomycetes</taxon>
        <taxon>Agaricomycetidae</taxon>
        <taxon>Jaapiales</taxon>
        <taxon>Jaapiaceae</taxon>
        <taxon>Jaapia</taxon>
    </lineage>
</organism>
<name>A0A067QBS6_9AGAM</name>
<dbReference type="GO" id="GO:0008168">
    <property type="term" value="F:methyltransferase activity"/>
    <property type="evidence" value="ECO:0007669"/>
    <property type="project" value="TreeGrafter"/>
</dbReference>
<dbReference type="EMBL" id="KL197713">
    <property type="protein sequence ID" value="KDQ60927.1"/>
    <property type="molecule type" value="Genomic_DNA"/>
</dbReference>
<accession>A0A067QBS6</accession>